<evidence type="ECO:0000313" key="1">
    <source>
        <dbReference type="EMBL" id="OBQ32436.1"/>
    </source>
</evidence>
<organism evidence="1 2">
    <name type="scientific">Aphanizomenon flos-aquae WA102</name>
    <dbReference type="NCBI Taxonomy" id="1710896"/>
    <lineage>
        <taxon>Bacteria</taxon>
        <taxon>Bacillati</taxon>
        <taxon>Cyanobacteriota</taxon>
        <taxon>Cyanophyceae</taxon>
        <taxon>Nostocales</taxon>
        <taxon>Aphanizomenonaceae</taxon>
        <taxon>Aphanizomenon</taxon>
    </lineage>
</organism>
<reference evidence="1 2" key="1">
    <citation type="submission" date="2015-09" db="EMBL/GenBank/DDBJ databases">
        <title>Aphanizomenon flos-aquae WA102.</title>
        <authorList>
            <person name="Driscoll C."/>
        </authorList>
    </citation>
    <scope>NUCLEOTIDE SEQUENCE [LARGE SCALE GENOMIC DNA]</scope>
    <source>
        <strain evidence="1">WA102</strain>
    </source>
</reference>
<proteinExistence type="predicted"/>
<evidence type="ECO:0000313" key="2">
    <source>
        <dbReference type="Proteomes" id="UP000092093"/>
    </source>
</evidence>
<sequence length="87" mass="9956">MIIIKFQSIKTWIFNHEGLPPLMAVLMFRQAHLKSMEILKSKLNFKVTALPLKVTDFDSAKNIQSGHFTVDSLLLRFPSIKQTIVSL</sequence>
<protein>
    <submittedName>
        <fullName evidence="1">Uncharacterized protein</fullName>
    </submittedName>
</protein>
<dbReference type="EMBL" id="LJOW01000812">
    <property type="protein sequence ID" value="OBQ32436.1"/>
    <property type="molecule type" value="Genomic_DNA"/>
</dbReference>
<gene>
    <name evidence="1" type="ORF">AN484_27960</name>
</gene>
<dbReference type="Proteomes" id="UP000092093">
    <property type="component" value="Unassembled WGS sequence"/>
</dbReference>
<comment type="caution">
    <text evidence="1">The sequence shown here is derived from an EMBL/GenBank/DDBJ whole genome shotgun (WGS) entry which is preliminary data.</text>
</comment>
<dbReference type="AlphaFoldDB" id="A0A1B7W606"/>
<accession>A0A1B7W606</accession>
<name>A0A1B7W606_APHFL</name>